<protein>
    <submittedName>
        <fullName evidence="1">Uncharacterized protein</fullName>
    </submittedName>
</protein>
<organism evidence="1 2">
    <name type="scientific">Neophaeococcomyces mojaviensis</name>
    <dbReference type="NCBI Taxonomy" id="3383035"/>
    <lineage>
        <taxon>Eukaryota</taxon>
        <taxon>Fungi</taxon>
        <taxon>Dikarya</taxon>
        <taxon>Ascomycota</taxon>
        <taxon>Pezizomycotina</taxon>
        <taxon>Eurotiomycetes</taxon>
        <taxon>Chaetothyriomycetidae</taxon>
        <taxon>Chaetothyriales</taxon>
        <taxon>Chaetothyriales incertae sedis</taxon>
        <taxon>Neophaeococcomyces</taxon>
    </lineage>
</organism>
<sequence>MVYRDITDPPLSVIESWPTPNYINPPDRGPALFVLTILLSIVGALVVSLRTYSRVRITKSFGLDDVLTWIAFAFALALSTLVVYANQVYFNSRHVWDIPSWTVVPHRRNIWLSQLCYLGATTAVKTSILLFYRRLAVRCSKSYIIAIKIGMTYNLLYAVAFLLILTLTCLPTQAYWMRFDSAWTESNHHHCISEALLSDLYATALPFFVIRKVQMQLRQQIVLYAVFAVGGLIVISGIIRTALMYKLQQGSYDYTYTALWETWIWSIVEIWLSIVCASAPALKPFFGKMLGSRLGSRGRSGTLAYGTGGINTMRTMKRSAQITKGAKDDMPSDSKSILVQTEVSVVGADKVSGEEFSLDIENFYAHDQSAPMGVERDEVPLRHIARCEKGL</sequence>
<reference evidence="1" key="1">
    <citation type="submission" date="2022-10" db="EMBL/GenBank/DDBJ databases">
        <title>Culturing micro-colonial fungi from biological soil crusts in the Mojave desert and describing Neophaeococcomyces mojavensis, and introducing the new genera and species Taxawa tesnikishii.</title>
        <authorList>
            <person name="Kurbessoian T."/>
            <person name="Stajich J.E."/>
        </authorList>
    </citation>
    <scope>NUCLEOTIDE SEQUENCE</scope>
    <source>
        <strain evidence="1">JES_112</strain>
    </source>
</reference>
<keyword evidence="2" id="KW-1185">Reference proteome</keyword>
<gene>
    <name evidence="1" type="ORF">H2198_007313</name>
</gene>
<evidence type="ECO:0000313" key="1">
    <source>
        <dbReference type="EMBL" id="KAJ9653531.1"/>
    </source>
</evidence>
<name>A0ACC3A0K5_9EURO</name>
<comment type="caution">
    <text evidence="1">The sequence shown here is derived from an EMBL/GenBank/DDBJ whole genome shotgun (WGS) entry which is preliminary data.</text>
</comment>
<proteinExistence type="predicted"/>
<dbReference type="EMBL" id="JAPDRQ010000151">
    <property type="protein sequence ID" value="KAJ9653531.1"/>
    <property type="molecule type" value="Genomic_DNA"/>
</dbReference>
<accession>A0ACC3A0K5</accession>
<evidence type="ECO:0000313" key="2">
    <source>
        <dbReference type="Proteomes" id="UP001172386"/>
    </source>
</evidence>
<dbReference type="Proteomes" id="UP001172386">
    <property type="component" value="Unassembled WGS sequence"/>
</dbReference>